<dbReference type="Pfam" id="PF00817">
    <property type="entry name" value="IMS"/>
    <property type="match status" value="1"/>
</dbReference>
<reference evidence="8 9" key="1">
    <citation type="submission" date="2023-09" db="EMBL/GenBank/DDBJ databases">
        <authorList>
            <person name="Page C.A."/>
            <person name="Perez-Diaz I.M."/>
        </authorList>
    </citation>
    <scope>NUCLEOTIDE SEQUENCE [LARGE SCALE GENOMIC DNA]</scope>
    <source>
        <strain evidence="8 9">Ll15</strain>
    </source>
</reference>
<dbReference type="CDD" id="cd03586">
    <property type="entry name" value="PolY_Pol_IV_kappa"/>
    <property type="match status" value="1"/>
</dbReference>
<comment type="cofactor">
    <cofactor evidence="6">
        <name>Mg(2+)</name>
        <dbReference type="ChEBI" id="CHEBI:18420"/>
    </cofactor>
    <text evidence="6">Binds 2 magnesium ions per subunit.</text>
</comment>
<name>A0ABZ0RRX3_9BACI</name>
<comment type="catalytic activity">
    <reaction evidence="6">
        <text>DNA(n) + a 2'-deoxyribonucleoside 5'-triphosphate = DNA(n+1) + diphosphate</text>
        <dbReference type="Rhea" id="RHEA:22508"/>
        <dbReference type="Rhea" id="RHEA-COMP:17339"/>
        <dbReference type="Rhea" id="RHEA-COMP:17340"/>
        <dbReference type="ChEBI" id="CHEBI:33019"/>
        <dbReference type="ChEBI" id="CHEBI:61560"/>
        <dbReference type="ChEBI" id="CHEBI:173112"/>
        <dbReference type="EC" id="2.7.7.7"/>
    </reaction>
</comment>
<dbReference type="Gene3D" id="3.30.70.270">
    <property type="match status" value="1"/>
</dbReference>
<comment type="subcellular location">
    <subcellularLocation>
        <location evidence="6">Cytoplasm</location>
    </subcellularLocation>
</comment>
<dbReference type="GO" id="GO:0003887">
    <property type="term" value="F:DNA-directed DNA polymerase activity"/>
    <property type="evidence" value="ECO:0007669"/>
    <property type="project" value="UniProtKB-EC"/>
</dbReference>
<feature type="binding site" evidence="6">
    <location>
        <position position="106"/>
    </location>
    <ligand>
        <name>Mg(2+)</name>
        <dbReference type="ChEBI" id="CHEBI:18420"/>
    </ligand>
</feature>
<dbReference type="HAMAP" id="MF_01113">
    <property type="entry name" value="DNApol_IV"/>
    <property type="match status" value="1"/>
</dbReference>
<evidence type="ECO:0000256" key="4">
    <source>
        <dbReference type="ARBA" id="ARBA00022763"/>
    </source>
</evidence>
<protein>
    <recommendedName>
        <fullName evidence="6">DNA polymerase IV</fullName>
        <shortName evidence="6">Pol IV</shortName>
        <ecNumber evidence="6">2.7.7.7</ecNumber>
    </recommendedName>
</protein>
<dbReference type="PANTHER" id="PTHR11076:SF33">
    <property type="entry name" value="DNA POLYMERASE KAPPA"/>
    <property type="match status" value="1"/>
</dbReference>
<evidence type="ECO:0000313" key="8">
    <source>
        <dbReference type="EMBL" id="WPK10959.1"/>
    </source>
</evidence>
<dbReference type="RefSeq" id="WP_293920503.1">
    <property type="nucleotide sequence ID" value="NZ_CP137624.1"/>
</dbReference>
<keyword evidence="6 8" id="KW-0808">Transferase</keyword>
<dbReference type="Gene3D" id="3.30.1490.100">
    <property type="entry name" value="DNA polymerase, Y-family, little finger domain"/>
    <property type="match status" value="1"/>
</dbReference>
<dbReference type="Gene3D" id="1.10.150.20">
    <property type="entry name" value="5' to 3' exonuclease, C-terminal subdomain"/>
    <property type="match status" value="1"/>
</dbReference>
<gene>
    <name evidence="6" type="primary">dinB</name>
    <name evidence="8" type="ORF">R6U77_13830</name>
</gene>
<keyword evidence="6" id="KW-0234">DNA repair</keyword>
<dbReference type="InterPro" id="IPR022880">
    <property type="entry name" value="DNApol_IV"/>
</dbReference>
<dbReference type="Gene3D" id="3.40.1170.60">
    <property type="match status" value="1"/>
</dbReference>
<dbReference type="InterPro" id="IPR001126">
    <property type="entry name" value="UmuC"/>
</dbReference>
<dbReference type="EC" id="2.7.7.7" evidence="6"/>
<organism evidence="8 9">
    <name type="scientific">Lysinibacillus louembei</name>
    <dbReference type="NCBI Taxonomy" id="1470088"/>
    <lineage>
        <taxon>Bacteria</taxon>
        <taxon>Bacillati</taxon>
        <taxon>Bacillota</taxon>
        <taxon>Bacilli</taxon>
        <taxon>Bacillales</taxon>
        <taxon>Bacillaceae</taxon>
        <taxon>Lysinibacillus</taxon>
    </lineage>
</organism>
<evidence type="ECO:0000256" key="2">
    <source>
        <dbReference type="ARBA" id="ARBA00022457"/>
    </source>
</evidence>
<evidence type="ECO:0000256" key="3">
    <source>
        <dbReference type="ARBA" id="ARBA00022695"/>
    </source>
</evidence>
<dbReference type="InterPro" id="IPR043128">
    <property type="entry name" value="Rev_trsase/Diguanyl_cyclase"/>
</dbReference>
<dbReference type="SUPFAM" id="SSF56672">
    <property type="entry name" value="DNA/RNA polymerases"/>
    <property type="match status" value="1"/>
</dbReference>
<dbReference type="Proteomes" id="UP001322664">
    <property type="component" value="Chromosome"/>
</dbReference>
<keyword evidence="3 6" id="KW-0548">Nucleotidyltransferase</keyword>
<evidence type="ECO:0000256" key="1">
    <source>
        <dbReference type="ARBA" id="ARBA00010945"/>
    </source>
</evidence>
<feature type="site" description="Substrate discrimination" evidence="6">
    <location>
        <position position="15"/>
    </location>
</feature>
<dbReference type="PROSITE" id="PS50173">
    <property type="entry name" value="UMUC"/>
    <property type="match status" value="1"/>
</dbReference>
<keyword evidence="6" id="KW-0460">Magnesium</keyword>
<dbReference type="InterPro" id="IPR017961">
    <property type="entry name" value="DNA_pol_Y-fam_little_finger"/>
</dbReference>
<keyword evidence="6" id="KW-0963">Cytoplasm</keyword>
<keyword evidence="2 6" id="KW-0515">Mutator protein</keyword>
<proteinExistence type="inferred from homology"/>
<feature type="domain" description="UmuC" evidence="7">
    <location>
        <begin position="6"/>
        <end position="187"/>
    </location>
</feature>
<evidence type="ECO:0000256" key="5">
    <source>
        <dbReference type="ARBA" id="ARBA00022932"/>
    </source>
</evidence>
<dbReference type="NCBIfam" id="NF002492">
    <property type="entry name" value="PRK01810.1"/>
    <property type="match status" value="1"/>
</dbReference>
<dbReference type="InterPro" id="IPR036775">
    <property type="entry name" value="DNA_pol_Y-fam_lit_finger_sf"/>
</dbReference>
<dbReference type="Pfam" id="PF11799">
    <property type="entry name" value="IMS_C"/>
    <property type="match status" value="1"/>
</dbReference>
<dbReference type="SUPFAM" id="SSF100879">
    <property type="entry name" value="Lesion bypass DNA polymerase (Y-family), little finger domain"/>
    <property type="match status" value="1"/>
</dbReference>
<evidence type="ECO:0000313" key="9">
    <source>
        <dbReference type="Proteomes" id="UP001322664"/>
    </source>
</evidence>
<comment type="subunit">
    <text evidence="6">Monomer.</text>
</comment>
<keyword evidence="4 6" id="KW-0227">DNA damage</keyword>
<comment type="function">
    <text evidence="6">Poorly processive, error-prone DNA polymerase involved in untargeted mutagenesis. Copies undamaged DNA at stalled replication forks, which arise in vivo from mismatched or misaligned primer ends. These misaligned primers can be extended by PolIV. Exhibits no 3'-5' exonuclease (proofreading) activity. May be involved in translesional synthesis, in conjunction with the beta clamp from PolIII.</text>
</comment>
<dbReference type="EMBL" id="CP137624">
    <property type="protein sequence ID" value="WPK10959.1"/>
    <property type="molecule type" value="Genomic_DNA"/>
</dbReference>
<keyword evidence="6" id="KW-0235">DNA replication</keyword>
<evidence type="ECO:0000256" key="6">
    <source>
        <dbReference type="HAMAP-Rule" id="MF_01113"/>
    </source>
</evidence>
<dbReference type="InterPro" id="IPR050116">
    <property type="entry name" value="DNA_polymerase-Y"/>
</dbReference>
<dbReference type="Pfam" id="PF11798">
    <property type="entry name" value="IMS_HHH"/>
    <property type="match status" value="1"/>
</dbReference>
<feature type="active site" evidence="6">
    <location>
        <position position="107"/>
    </location>
</feature>
<dbReference type="InterPro" id="IPR043502">
    <property type="entry name" value="DNA/RNA_pol_sf"/>
</dbReference>
<keyword evidence="6" id="KW-0238">DNA-binding</keyword>
<accession>A0ABZ0RRX3</accession>
<keyword evidence="9" id="KW-1185">Reference proteome</keyword>
<evidence type="ECO:0000259" key="7">
    <source>
        <dbReference type="PROSITE" id="PS50173"/>
    </source>
</evidence>
<dbReference type="PANTHER" id="PTHR11076">
    <property type="entry name" value="DNA REPAIR POLYMERASE UMUC / TRANSFERASE FAMILY MEMBER"/>
    <property type="match status" value="1"/>
</dbReference>
<dbReference type="NCBIfam" id="NF002677">
    <property type="entry name" value="PRK02406.1"/>
    <property type="match status" value="1"/>
</dbReference>
<comment type="similarity">
    <text evidence="1 6">Belongs to the DNA polymerase type-Y family.</text>
</comment>
<feature type="binding site" evidence="6">
    <location>
        <position position="10"/>
    </location>
    <ligand>
        <name>Mg(2+)</name>
        <dbReference type="ChEBI" id="CHEBI:18420"/>
    </ligand>
</feature>
<keyword evidence="6" id="KW-0479">Metal-binding</keyword>
<dbReference type="InterPro" id="IPR024728">
    <property type="entry name" value="PolY_HhH_motif"/>
</dbReference>
<sequence length="411" mass="46899">MASRVIIHIDMNCFYASVEQVFDESLKGKPLAIAGNPKERRGIIITCSYEARAYGVKTTMTVYEAKKLCPKLILLPPNFERYRHASKQFFKLLREYTELVEPVSIDESYIDISDLCTKRHAMEIAEEIQQRIYTELKLPCSLGVAPNKFLAKTASDMKKPMGITILRKRDVPEKLWPLPVITMHGVGKKTANKLATIGVTTIEQLAKIEVHKIRQLLGINGERLKAKANGEDRREVNPDVIYDTKSVGNSTTLPRDETDYEALQHIIKKLSVKVAERLKAKRLAGTTVTIYIRDADWHNQTRSKSVKNALTNEADIFEIAWALFTRHWDESPVRLLGVTVSNVTDQQHMTQQLGLFDYEEQIKDEPIVELMQQLERKFGKDVIKRGMIAPAQGKYQANTSFSKDFLDDFKE</sequence>
<keyword evidence="5 6" id="KW-0239">DNA-directed DNA polymerase</keyword>